<dbReference type="GO" id="GO:0003723">
    <property type="term" value="F:RNA binding"/>
    <property type="evidence" value="ECO:0007669"/>
    <property type="project" value="UniProtKB-UniRule"/>
</dbReference>
<dbReference type="EMBL" id="CAJNNW010035139">
    <property type="protein sequence ID" value="CAE8725886.1"/>
    <property type="molecule type" value="Genomic_DNA"/>
</dbReference>
<feature type="region of interest" description="Disordered" evidence="2">
    <location>
        <begin position="180"/>
        <end position="231"/>
    </location>
</feature>
<sequence>MQPYGGRMGSAPPMAYGSAQQQQMRPPQRPPPYHPQAAMWRPGMPPPPAYGHAAHSVHAGSGYGQGHPGMAQPSMAPQIAARAGYGMPPVPPQPQRGLLPMTAAARGGGGGGPPRRESDSLLEEFKAKQRIQDQKKELMLREAEARQAEAPPESGTDSGYGGAGYRGAGYGGMQAVESSGSQGYGGSAFPGSTFAPPGSAFPGQGPGPGSVPALGGVQAAPGSGARPGAPLSESKDELTLCLFLRELPSSATEDTLCQLFLRYGIVTAVDIVHGKDSEGQVQGYVSLDSRENALRAKDALQDREVDGVPLWIEWAKSLPS</sequence>
<protein>
    <recommendedName>
        <fullName evidence="3">RRM domain-containing protein</fullName>
    </recommendedName>
</protein>
<feature type="domain" description="RRM" evidence="3">
    <location>
        <begin position="240"/>
        <end position="317"/>
    </location>
</feature>
<accession>A0A813LF84</accession>
<comment type="caution">
    <text evidence="4">The sequence shown here is derived from an EMBL/GenBank/DDBJ whole genome shotgun (WGS) entry which is preliminary data.</text>
</comment>
<dbReference type="SMART" id="SM00360">
    <property type="entry name" value="RRM"/>
    <property type="match status" value="1"/>
</dbReference>
<dbReference type="InterPro" id="IPR012677">
    <property type="entry name" value="Nucleotide-bd_a/b_plait_sf"/>
</dbReference>
<evidence type="ECO:0000256" key="1">
    <source>
        <dbReference type="PROSITE-ProRule" id="PRU00176"/>
    </source>
</evidence>
<name>A0A813LF84_POLGL</name>
<feature type="compositionally biased region" description="Low complexity" evidence="2">
    <location>
        <begin position="219"/>
        <end position="230"/>
    </location>
</feature>
<dbReference type="InterPro" id="IPR035979">
    <property type="entry name" value="RBD_domain_sf"/>
</dbReference>
<keyword evidence="1" id="KW-0694">RNA-binding</keyword>
<reference evidence="4" key="1">
    <citation type="submission" date="2021-02" db="EMBL/GenBank/DDBJ databases">
        <authorList>
            <person name="Dougan E. K."/>
            <person name="Rhodes N."/>
            <person name="Thang M."/>
            <person name="Chan C."/>
        </authorList>
    </citation>
    <scope>NUCLEOTIDE SEQUENCE</scope>
</reference>
<organism evidence="4 5">
    <name type="scientific">Polarella glacialis</name>
    <name type="common">Dinoflagellate</name>
    <dbReference type="NCBI Taxonomy" id="89957"/>
    <lineage>
        <taxon>Eukaryota</taxon>
        <taxon>Sar</taxon>
        <taxon>Alveolata</taxon>
        <taxon>Dinophyceae</taxon>
        <taxon>Suessiales</taxon>
        <taxon>Suessiaceae</taxon>
        <taxon>Polarella</taxon>
    </lineage>
</organism>
<gene>
    <name evidence="4" type="ORF">PGLA2088_LOCUS44305</name>
</gene>
<dbReference type="Gene3D" id="3.30.70.330">
    <property type="match status" value="1"/>
</dbReference>
<feature type="region of interest" description="Disordered" evidence="2">
    <location>
        <begin position="1"/>
        <end position="121"/>
    </location>
</feature>
<dbReference type="PROSITE" id="PS50102">
    <property type="entry name" value="RRM"/>
    <property type="match status" value="1"/>
</dbReference>
<evidence type="ECO:0000259" key="3">
    <source>
        <dbReference type="PROSITE" id="PS50102"/>
    </source>
</evidence>
<dbReference type="SUPFAM" id="SSF54928">
    <property type="entry name" value="RNA-binding domain, RBD"/>
    <property type="match status" value="1"/>
</dbReference>
<dbReference type="Pfam" id="PF00076">
    <property type="entry name" value="RRM_1"/>
    <property type="match status" value="1"/>
</dbReference>
<dbReference type="AlphaFoldDB" id="A0A813LF84"/>
<evidence type="ECO:0000313" key="5">
    <source>
        <dbReference type="Proteomes" id="UP000626109"/>
    </source>
</evidence>
<dbReference type="InterPro" id="IPR000504">
    <property type="entry name" value="RRM_dom"/>
</dbReference>
<evidence type="ECO:0000313" key="4">
    <source>
        <dbReference type="EMBL" id="CAE8725886.1"/>
    </source>
</evidence>
<evidence type="ECO:0000256" key="2">
    <source>
        <dbReference type="SAM" id="MobiDB-lite"/>
    </source>
</evidence>
<dbReference type="Proteomes" id="UP000626109">
    <property type="component" value="Unassembled WGS sequence"/>
</dbReference>
<feature type="non-terminal residue" evidence="4">
    <location>
        <position position="1"/>
    </location>
</feature>
<proteinExistence type="predicted"/>